<sequence>MQTKDYMVKLRGKNDLRVCKRKNILTKTSKEKRKPEPYTYKI</sequence>
<evidence type="ECO:0000313" key="1">
    <source>
        <dbReference type="EMBL" id="MBX69031.1"/>
    </source>
</evidence>
<proteinExistence type="predicted"/>
<dbReference type="AlphaFoldDB" id="A0A2P2QQ62"/>
<accession>A0A2P2QQ62</accession>
<organism evidence="1">
    <name type="scientific">Rhizophora mucronata</name>
    <name type="common">Asiatic mangrove</name>
    <dbReference type="NCBI Taxonomy" id="61149"/>
    <lineage>
        <taxon>Eukaryota</taxon>
        <taxon>Viridiplantae</taxon>
        <taxon>Streptophyta</taxon>
        <taxon>Embryophyta</taxon>
        <taxon>Tracheophyta</taxon>
        <taxon>Spermatophyta</taxon>
        <taxon>Magnoliopsida</taxon>
        <taxon>eudicotyledons</taxon>
        <taxon>Gunneridae</taxon>
        <taxon>Pentapetalae</taxon>
        <taxon>rosids</taxon>
        <taxon>fabids</taxon>
        <taxon>Malpighiales</taxon>
        <taxon>Rhizophoraceae</taxon>
        <taxon>Rhizophora</taxon>
    </lineage>
</organism>
<name>A0A2P2QQ62_RHIMU</name>
<dbReference type="EMBL" id="GGEC01088547">
    <property type="protein sequence ID" value="MBX69031.1"/>
    <property type="molecule type" value="Transcribed_RNA"/>
</dbReference>
<protein>
    <submittedName>
        <fullName evidence="1">Uncharacterized protein</fullName>
    </submittedName>
</protein>
<reference evidence="1" key="1">
    <citation type="submission" date="2018-02" db="EMBL/GenBank/DDBJ databases">
        <title>Rhizophora mucronata_Transcriptome.</title>
        <authorList>
            <person name="Meera S.P."/>
            <person name="Sreeshan A."/>
            <person name="Augustine A."/>
        </authorList>
    </citation>
    <scope>NUCLEOTIDE SEQUENCE</scope>
    <source>
        <tissue evidence="1">Leaf</tissue>
    </source>
</reference>